<dbReference type="SMART" id="SM00848">
    <property type="entry name" value="Inhibitor_I29"/>
    <property type="match status" value="1"/>
</dbReference>
<keyword evidence="2" id="KW-1015">Disulfide bond</keyword>
<dbReference type="CDD" id="cd02248">
    <property type="entry name" value="Peptidase_C1A"/>
    <property type="match status" value="1"/>
</dbReference>
<evidence type="ECO:0000256" key="2">
    <source>
        <dbReference type="ARBA" id="ARBA00023157"/>
    </source>
</evidence>
<dbReference type="PANTHER" id="PTHR12411">
    <property type="entry name" value="CYSTEINE PROTEASE FAMILY C1-RELATED"/>
    <property type="match status" value="1"/>
</dbReference>
<dbReference type="Pfam" id="PF08246">
    <property type="entry name" value="Inhibitor_I29"/>
    <property type="match status" value="1"/>
</dbReference>
<comment type="similarity">
    <text evidence="1">Belongs to the peptidase C1 family.</text>
</comment>
<evidence type="ECO:0000256" key="1">
    <source>
        <dbReference type="ARBA" id="ARBA00008455"/>
    </source>
</evidence>
<dbReference type="InterPro" id="IPR038765">
    <property type="entry name" value="Papain-like_cys_pep_sf"/>
</dbReference>
<reference evidence="7" key="1">
    <citation type="submission" date="2015-09" db="EMBL/GenBank/DDBJ databases">
        <authorList>
            <consortium name="Pathogen Informatics"/>
        </authorList>
    </citation>
    <scope>NUCLEOTIDE SEQUENCE [LARGE SCALE GENOMIC DNA]</scope>
    <source>
        <strain evidence="7">Lake Konstanz</strain>
    </source>
</reference>
<organism evidence="6 7">
    <name type="scientific">Bodo saltans</name>
    <name type="common">Flagellated protozoan</name>
    <dbReference type="NCBI Taxonomy" id="75058"/>
    <lineage>
        <taxon>Eukaryota</taxon>
        <taxon>Discoba</taxon>
        <taxon>Euglenozoa</taxon>
        <taxon>Kinetoplastea</taxon>
        <taxon>Metakinetoplastina</taxon>
        <taxon>Eubodonida</taxon>
        <taxon>Bodonidae</taxon>
        <taxon>Bodo</taxon>
    </lineage>
</organism>
<evidence type="ECO:0000313" key="7">
    <source>
        <dbReference type="Proteomes" id="UP000051952"/>
    </source>
</evidence>
<dbReference type="OrthoDB" id="10253408at2759"/>
<dbReference type="PROSITE" id="PS00139">
    <property type="entry name" value="THIOL_PROTEASE_CYS"/>
    <property type="match status" value="2"/>
</dbReference>
<name>A0A0S4IL38_BODSA</name>
<dbReference type="InterPro" id="IPR025660">
    <property type="entry name" value="Pept_his_AS"/>
</dbReference>
<dbReference type="InterPro" id="IPR039417">
    <property type="entry name" value="Peptidase_C1A_papain-like"/>
</dbReference>
<evidence type="ECO:0000256" key="3">
    <source>
        <dbReference type="SAM" id="SignalP"/>
    </source>
</evidence>
<dbReference type="InterPro" id="IPR000668">
    <property type="entry name" value="Peptidase_C1A_C"/>
</dbReference>
<accession>A0A0S4IL38</accession>
<feature type="chain" id="PRO_5006621416" evidence="3">
    <location>
        <begin position="20"/>
        <end position="678"/>
    </location>
</feature>
<dbReference type="InterPro" id="IPR013128">
    <property type="entry name" value="Peptidase_C1A"/>
</dbReference>
<dbReference type="PROSITE" id="PS00640">
    <property type="entry name" value="THIOL_PROTEASE_ASN"/>
    <property type="match status" value="1"/>
</dbReference>
<feature type="signal peptide" evidence="3">
    <location>
        <begin position="1"/>
        <end position="19"/>
    </location>
</feature>
<dbReference type="InterPro" id="IPR013201">
    <property type="entry name" value="Prot_inhib_I29"/>
</dbReference>
<dbReference type="EMBL" id="CYKH01000263">
    <property type="protein sequence ID" value="CUF20208.1"/>
    <property type="molecule type" value="Genomic_DNA"/>
</dbReference>
<dbReference type="Gene3D" id="3.90.70.10">
    <property type="entry name" value="Cysteine proteinases"/>
    <property type="match status" value="2"/>
</dbReference>
<feature type="domain" description="Peptidase C1A papain C-terminal" evidence="4">
    <location>
        <begin position="215"/>
        <end position="443"/>
    </location>
</feature>
<dbReference type="GO" id="GO:0008234">
    <property type="term" value="F:cysteine-type peptidase activity"/>
    <property type="evidence" value="ECO:0007669"/>
    <property type="project" value="InterPro"/>
</dbReference>
<dbReference type="VEuPathDB" id="TriTrypDB:BSAL_60115"/>
<dbReference type="GO" id="GO:0006508">
    <property type="term" value="P:proteolysis"/>
    <property type="evidence" value="ECO:0007669"/>
    <property type="project" value="InterPro"/>
</dbReference>
<dbReference type="InterPro" id="IPR025661">
    <property type="entry name" value="Pept_asp_AS"/>
</dbReference>
<evidence type="ECO:0000259" key="4">
    <source>
        <dbReference type="SMART" id="SM00645"/>
    </source>
</evidence>
<gene>
    <name evidence="6" type="ORF">BSAL_60115</name>
</gene>
<dbReference type="Pfam" id="PF00112">
    <property type="entry name" value="Peptidase_C1"/>
    <property type="match status" value="2"/>
</dbReference>
<keyword evidence="7" id="KW-1185">Reference proteome</keyword>
<evidence type="ECO:0000313" key="6">
    <source>
        <dbReference type="EMBL" id="CUF20208.1"/>
    </source>
</evidence>
<dbReference type="SUPFAM" id="SSF54001">
    <property type="entry name" value="Cysteine proteinases"/>
    <property type="match status" value="2"/>
</dbReference>
<dbReference type="PRINTS" id="PR00705">
    <property type="entry name" value="PAPAIN"/>
</dbReference>
<dbReference type="InterPro" id="IPR000169">
    <property type="entry name" value="Pept_cys_AS"/>
</dbReference>
<evidence type="ECO:0000259" key="5">
    <source>
        <dbReference type="SMART" id="SM00848"/>
    </source>
</evidence>
<sequence length="678" mass="72771">MLTRTLLVGLAVLAVCTVATRPKWHQLTADYTFDQYLADFHKSHSSNEYEMRKSIFQRKLAHILDFNVNSGASYKKGVNHLTDLTAPELAAMNGRLPNSQVQQPAPSATYSAAGATLPASVDYRNVGTLTGGNPVLTAVKDQGMCGSCWAHAATESIETHYALFNVNSGASYKKGVNHLTDLTAPELAAMNGRLPNSQVQQPAPSATYSAAGATLPASVDYRNVGTLTGGNPVLTAVKDQGMCGSCWAHAATESIETHYALATGQLYTLSQQQVTSCTNNTQQCGGTGGCYGATAQIGWEYVQNSTGITEEWMYGYTSYFGDSGMCLLNANMSGFVSVTGYTQVDSNNASATLEALVKKGPLAIAVDASTWNDYESGIFTGCNYANNISIDHAVQLIGYGYDSVLQKDYWLVRNSWSATFGELGFIRLERASGEEQCGYNVDWIGNGGGCPGGVNVTYTCGQCGILYDVAFPNVANIPPPAPPSGSFVSVVQDPSSGVAMVIVYDTNGTMVETSALRWTFQWPLVEVSVDTNTQLIHIITYPESIGNATLYKLAYDLTLVSTEISSGLSYFDLEFSAARNTFFGIAVTSPFGRELSRFTNFTAPVEYTPITALPYMWYVNASTIDPKTSRYFGLLNYFPGQPGFIADQKLAVGNFADDTDLTTATKSLPSATSLMTPT</sequence>
<protein>
    <submittedName>
        <fullName evidence="6">Cysteine peptidase, putative</fullName>
    </submittedName>
</protein>
<feature type="domain" description="Cathepsin propeptide inhibitor" evidence="5">
    <location>
        <begin position="33"/>
        <end position="89"/>
    </location>
</feature>
<dbReference type="SMART" id="SM00645">
    <property type="entry name" value="Pept_C1"/>
    <property type="match status" value="1"/>
</dbReference>
<dbReference type="Proteomes" id="UP000051952">
    <property type="component" value="Unassembled WGS sequence"/>
</dbReference>
<proteinExistence type="inferred from homology"/>
<dbReference type="AlphaFoldDB" id="A0A0S4IL38"/>
<keyword evidence="3" id="KW-0732">Signal</keyword>
<dbReference type="PROSITE" id="PS00639">
    <property type="entry name" value="THIOL_PROTEASE_HIS"/>
    <property type="match status" value="1"/>
</dbReference>